<evidence type="ECO:0000313" key="6">
    <source>
        <dbReference type="EMBL" id="ANG65948.1"/>
    </source>
</evidence>
<feature type="binding site" evidence="4">
    <location>
        <position position="338"/>
    </location>
    <ligand>
        <name>S-adenosyl-L-methionine</name>
        <dbReference type="ChEBI" id="CHEBI:59789"/>
    </ligand>
</feature>
<evidence type="ECO:0000256" key="3">
    <source>
        <dbReference type="ARBA" id="ARBA00022691"/>
    </source>
</evidence>
<dbReference type="PROSITE" id="PS01231">
    <property type="entry name" value="TRMA_2"/>
    <property type="match status" value="1"/>
</dbReference>
<evidence type="ECO:0000256" key="5">
    <source>
        <dbReference type="PROSITE-ProRule" id="PRU10015"/>
    </source>
</evidence>
<evidence type="ECO:0000256" key="1">
    <source>
        <dbReference type="ARBA" id="ARBA00022603"/>
    </source>
</evidence>
<dbReference type="InterPro" id="IPR030391">
    <property type="entry name" value="MeTrfase_TrmA_CS"/>
</dbReference>
<feature type="binding site" evidence="4">
    <location>
        <position position="269"/>
    </location>
    <ligand>
        <name>S-adenosyl-L-methionine</name>
        <dbReference type="ChEBI" id="CHEBI:59789"/>
    </ligand>
</feature>
<dbReference type="CDD" id="cd02440">
    <property type="entry name" value="AdoMet_MTases"/>
    <property type="match status" value="1"/>
</dbReference>
<dbReference type="PROSITE" id="PS51687">
    <property type="entry name" value="SAM_MT_RNA_M5U"/>
    <property type="match status" value="1"/>
</dbReference>
<dbReference type="STRING" id="1143323.M787_001225"/>
<evidence type="ECO:0000313" key="7">
    <source>
        <dbReference type="Proteomes" id="UP000019147"/>
    </source>
</evidence>
<proteinExistence type="inferred from homology"/>
<feature type="binding site" evidence="4">
    <location>
        <position position="290"/>
    </location>
    <ligand>
        <name>S-adenosyl-L-methionine</name>
        <dbReference type="ChEBI" id="CHEBI:59789"/>
    </ligand>
</feature>
<dbReference type="PANTHER" id="PTHR11061:SF30">
    <property type="entry name" value="TRNA (URACIL(54)-C(5))-METHYLTRANSFERASE"/>
    <property type="match status" value="1"/>
</dbReference>
<dbReference type="KEGG" id="cgz:M787_001225"/>
<dbReference type="Gene3D" id="3.40.50.150">
    <property type="entry name" value="Vaccinia Virus protein VP39"/>
    <property type="match status" value="1"/>
</dbReference>
<sequence>MVASLTLEFAITMQVNCKHFPICGGCSSPQSDYQNSLKIKERLLHQLFSPIFSDKNILPVLPCVPTLGGRNKMEFSFHQTYEGEKSLGFITPTKPKKGIPITDCLMIHKDAMEILRLTRSWWKAYPELQAYYPPKNKGSLCTLTIRIGGPEHHLMTILTTSARKEYSVDRAIIEQWKCSLVNSSLPITSIIWEEKCSEVNTPTYFRSHLLHGNAFITQKLTLPKDKNSATFYIHPRSFFQPQIQQNEKIIEVIKEFIQPQGDETLVDLYCGTGTIGIMLSTYVKKVIGIEIIPDSVASAKENIIMNNKQSRVEVYLENVQTFCKRQQDCPPPDVVIIDPPRCGMQNKTLKYLLRIAPKKLIYVSCNPKVQFEECCRLIAEGYSIKKMQPIDQFPHSPHLENIILLEAKDSQEKH</sequence>
<evidence type="ECO:0000256" key="4">
    <source>
        <dbReference type="PROSITE-ProRule" id="PRU01024"/>
    </source>
</evidence>
<dbReference type="EMBL" id="CP015840">
    <property type="protein sequence ID" value="ANG65948.1"/>
    <property type="molecule type" value="Genomic_DNA"/>
</dbReference>
<gene>
    <name evidence="6" type="ORF">M787_001225</name>
</gene>
<feature type="active site" description="Nucleophile" evidence="4">
    <location>
        <position position="365"/>
    </location>
</feature>
<dbReference type="Proteomes" id="UP000019147">
    <property type="component" value="Chromosome"/>
</dbReference>
<accession>A0A173DYD2</accession>
<reference evidence="6 7" key="1">
    <citation type="journal article" date="2014" name="Syst. Appl. Microbiol.">
        <title>Evidence for the existence of two new members of the family Chlamydiaceae and proposal of Chlamydia avium sp. nov. and Chlamydia gallinacea sp. nov.</title>
        <authorList>
            <person name="Sachse K."/>
            <person name="Laroucau K."/>
            <person name="Riege K."/>
            <person name="Wehner S."/>
            <person name="Dilcher M."/>
            <person name="Creasy H.H."/>
            <person name="Weidmann M."/>
            <person name="Myers G."/>
            <person name="Vorimore F."/>
            <person name="Vicari N."/>
            <person name="Magnino S."/>
            <person name="Liebler-Tenorio E."/>
            <person name="Ruettger A."/>
            <person name="Bavoil P.M."/>
            <person name="Hufert F.T."/>
            <person name="Rossello-Mora R."/>
            <person name="Marz M."/>
        </authorList>
    </citation>
    <scope>NUCLEOTIDE SEQUENCE [LARGE SCALE GENOMIC DNA]</scope>
    <source>
        <strain evidence="6 7">08-1274/3</strain>
    </source>
</reference>
<name>A0A173DYD2_9CHLA</name>
<dbReference type="SUPFAM" id="SSF53335">
    <property type="entry name" value="S-adenosyl-L-methionine-dependent methyltransferases"/>
    <property type="match status" value="1"/>
</dbReference>
<dbReference type="GO" id="GO:0070041">
    <property type="term" value="F:rRNA (uridine-C5-)-methyltransferase activity"/>
    <property type="evidence" value="ECO:0007669"/>
    <property type="project" value="TreeGrafter"/>
</dbReference>
<organism evidence="6 7">
    <name type="scientific">Chlamydia gallinacea 08-1274/3</name>
    <dbReference type="NCBI Taxonomy" id="1143323"/>
    <lineage>
        <taxon>Bacteria</taxon>
        <taxon>Pseudomonadati</taxon>
        <taxon>Chlamydiota</taxon>
        <taxon>Chlamydiia</taxon>
        <taxon>Chlamydiales</taxon>
        <taxon>Chlamydiaceae</taxon>
        <taxon>Chlamydia/Chlamydophila group</taxon>
        <taxon>Chlamydia</taxon>
    </lineage>
</organism>
<dbReference type="AlphaFoldDB" id="A0A173DYD2"/>
<dbReference type="GO" id="GO:0070475">
    <property type="term" value="P:rRNA base methylation"/>
    <property type="evidence" value="ECO:0007669"/>
    <property type="project" value="TreeGrafter"/>
</dbReference>
<keyword evidence="3 4" id="KW-0949">S-adenosyl-L-methionine</keyword>
<dbReference type="PROSITE" id="PS01230">
    <property type="entry name" value="TRMA_1"/>
    <property type="match status" value="1"/>
</dbReference>
<dbReference type="InterPro" id="IPR030390">
    <property type="entry name" value="MeTrfase_TrmA_AS"/>
</dbReference>
<keyword evidence="1 4" id="KW-0489">Methyltransferase</keyword>
<feature type="active site" evidence="5">
    <location>
        <position position="365"/>
    </location>
</feature>
<dbReference type="Pfam" id="PF05958">
    <property type="entry name" value="tRNA_U5-meth_tr"/>
    <property type="match status" value="1"/>
</dbReference>
<keyword evidence="2 4" id="KW-0808">Transferase</keyword>
<protein>
    <submittedName>
        <fullName evidence="6">23S rRNA (Uracil-5-)-methyltransferase RumA</fullName>
    </submittedName>
</protein>
<feature type="binding site" evidence="4">
    <location>
        <position position="240"/>
    </location>
    <ligand>
        <name>S-adenosyl-L-methionine</name>
        <dbReference type="ChEBI" id="CHEBI:59789"/>
    </ligand>
</feature>
<dbReference type="NCBIfam" id="TIGR00479">
    <property type="entry name" value="rumA"/>
    <property type="match status" value="1"/>
</dbReference>
<comment type="similarity">
    <text evidence="4">Belongs to the class I-like SAM-binding methyltransferase superfamily. RNA M5U methyltransferase family.</text>
</comment>
<dbReference type="Gene3D" id="2.40.50.1070">
    <property type="match status" value="1"/>
</dbReference>
<evidence type="ECO:0000256" key="2">
    <source>
        <dbReference type="ARBA" id="ARBA00022679"/>
    </source>
</evidence>
<dbReference type="eggNOG" id="COG2265">
    <property type="taxonomic scope" value="Bacteria"/>
</dbReference>
<dbReference type="PANTHER" id="PTHR11061">
    <property type="entry name" value="RNA M5U METHYLTRANSFERASE"/>
    <property type="match status" value="1"/>
</dbReference>
<dbReference type="OrthoDB" id="9804590at2"/>
<dbReference type="InterPro" id="IPR029063">
    <property type="entry name" value="SAM-dependent_MTases_sf"/>
</dbReference>
<dbReference type="InterPro" id="IPR010280">
    <property type="entry name" value="U5_MeTrfase_fam"/>
</dbReference>